<dbReference type="PROSITE" id="PS51318">
    <property type="entry name" value="TAT"/>
    <property type="match status" value="1"/>
</dbReference>
<feature type="region of interest" description="Disordered" evidence="3">
    <location>
        <begin position="57"/>
        <end position="85"/>
    </location>
</feature>
<dbReference type="SUPFAM" id="SSF55347">
    <property type="entry name" value="Glyceraldehyde-3-phosphate dehydrogenase-like, C-terminal domain"/>
    <property type="match status" value="1"/>
</dbReference>
<dbReference type="PRINTS" id="PR01775">
    <property type="entry name" value="GLFROXRDTASE"/>
</dbReference>
<dbReference type="InterPro" id="IPR036291">
    <property type="entry name" value="NAD(P)-bd_dom_sf"/>
</dbReference>
<gene>
    <name evidence="6" type="ORF">ACFPT7_07455</name>
</gene>
<evidence type="ECO:0000256" key="1">
    <source>
        <dbReference type="ARBA" id="ARBA00010928"/>
    </source>
</evidence>
<sequence>MSADAYSPDVERPLTPSEASVSHSVGRRQFLHSAGGMLAAAGLSPLGVGQNLQDASNGQDYVSLPPIEDPKTEGEDKAPGPFESSDQRIGFTIVGIGHLTINQILPAFGRSEFCKPVALVSGSPDKALKIAAQYGVKPTSIYSYANFERLGQNPDVKVVYIVLPNSMHAEYTARAAKIGKHVLSEKPMATSVADCEKMIAACRSAKVKLMVAYRQQYEPMNREVLKMIRAGKVGTLRSFLATLTQNQGDPSQWRLHKALAGGGCLPDVGIYCLNAARFWSGEEPIEVFGQTFQPQDDPRFTEVEATCNFTLRFPSGLLASCNAGYAAHRSSFARMEGAEGWIQLSPSFGYSGLKLQYNRLLESHGTDFLPSINEKDQFALEMDHMAECVMRDRQPHTPGEEGAQDIRIIEAIYESARINRPVKLPQPPSPTRGPGLSES</sequence>
<proteinExistence type="inferred from homology"/>
<dbReference type="Pfam" id="PF01408">
    <property type="entry name" value="GFO_IDH_MocA"/>
    <property type="match status" value="1"/>
</dbReference>
<dbReference type="InterPro" id="IPR055170">
    <property type="entry name" value="GFO_IDH_MocA-like_dom"/>
</dbReference>
<dbReference type="RefSeq" id="WP_263338272.1">
    <property type="nucleotide sequence ID" value="NZ_JAGSYH010000004.1"/>
</dbReference>
<feature type="region of interest" description="Disordered" evidence="3">
    <location>
        <begin position="1"/>
        <end position="26"/>
    </location>
</feature>
<accession>A0ABW1EGK1</accession>
<evidence type="ECO:0000256" key="2">
    <source>
        <dbReference type="ARBA" id="ARBA00023002"/>
    </source>
</evidence>
<feature type="domain" description="Gfo/Idh/MocA-like oxidoreductase N-terminal" evidence="4">
    <location>
        <begin position="90"/>
        <end position="213"/>
    </location>
</feature>
<evidence type="ECO:0000256" key="3">
    <source>
        <dbReference type="SAM" id="MobiDB-lite"/>
    </source>
</evidence>
<protein>
    <submittedName>
        <fullName evidence="6">Gfo/Idh/MocA family protein</fullName>
    </submittedName>
</protein>
<name>A0ABW1EGK1_9BACT</name>
<dbReference type="EMBL" id="JBHSPH010000002">
    <property type="protein sequence ID" value="MFC5862123.1"/>
    <property type="molecule type" value="Genomic_DNA"/>
</dbReference>
<feature type="compositionally biased region" description="Basic and acidic residues" evidence="3">
    <location>
        <begin position="68"/>
        <end position="78"/>
    </location>
</feature>
<dbReference type="PANTHER" id="PTHR22604">
    <property type="entry name" value="OXIDOREDUCTASES"/>
    <property type="match status" value="1"/>
</dbReference>
<evidence type="ECO:0000313" key="7">
    <source>
        <dbReference type="Proteomes" id="UP001596091"/>
    </source>
</evidence>
<dbReference type="Pfam" id="PF22725">
    <property type="entry name" value="GFO_IDH_MocA_C3"/>
    <property type="match status" value="1"/>
</dbReference>
<evidence type="ECO:0000259" key="4">
    <source>
        <dbReference type="Pfam" id="PF01408"/>
    </source>
</evidence>
<comment type="similarity">
    <text evidence="1">Belongs to the Gfo/Idh/MocA family.</text>
</comment>
<evidence type="ECO:0000259" key="5">
    <source>
        <dbReference type="Pfam" id="PF22725"/>
    </source>
</evidence>
<comment type="caution">
    <text evidence="6">The sequence shown here is derived from an EMBL/GenBank/DDBJ whole genome shotgun (WGS) entry which is preliminary data.</text>
</comment>
<reference evidence="7" key="1">
    <citation type="journal article" date="2019" name="Int. J. Syst. Evol. Microbiol.">
        <title>The Global Catalogue of Microorganisms (GCM) 10K type strain sequencing project: providing services to taxonomists for standard genome sequencing and annotation.</title>
        <authorList>
            <consortium name="The Broad Institute Genomics Platform"/>
            <consortium name="The Broad Institute Genome Sequencing Center for Infectious Disease"/>
            <person name="Wu L."/>
            <person name="Ma J."/>
        </authorList>
    </citation>
    <scope>NUCLEOTIDE SEQUENCE [LARGE SCALE GENOMIC DNA]</scope>
    <source>
        <strain evidence="7">JCM 4087</strain>
    </source>
</reference>
<keyword evidence="7" id="KW-1185">Reference proteome</keyword>
<dbReference type="Gene3D" id="3.40.50.720">
    <property type="entry name" value="NAD(P)-binding Rossmann-like Domain"/>
    <property type="match status" value="1"/>
</dbReference>
<dbReference type="Proteomes" id="UP001596091">
    <property type="component" value="Unassembled WGS sequence"/>
</dbReference>
<keyword evidence="2" id="KW-0560">Oxidoreductase</keyword>
<dbReference type="InterPro" id="IPR006311">
    <property type="entry name" value="TAT_signal"/>
</dbReference>
<dbReference type="Gene3D" id="3.30.360.10">
    <property type="entry name" value="Dihydrodipicolinate Reductase, domain 2"/>
    <property type="match status" value="1"/>
</dbReference>
<dbReference type="InterPro" id="IPR050984">
    <property type="entry name" value="Gfo/Idh/MocA_domain"/>
</dbReference>
<dbReference type="InterPro" id="IPR008354">
    <property type="entry name" value="Glc-Fru_OxRdtase_bac"/>
</dbReference>
<feature type="domain" description="GFO/IDH/MocA-like oxidoreductase" evidence="5">
    <location>
        <begin position="222"/>
        <end position="342"/>
    </location>
</feature>
<feature type="region of interest" description="Disordered" evidence="3">
    <location>
        <begin position="419"/>
        <end position="439"/>
    </location>
</feature>
<evidence type="ECO:0000313" key="6">
    <source>
        <dbReference type="EMBL" id="MFC5862123.1"/>
    </source>
</evidence>
<organism evidence="6 7">
    <name type="scientific">Acidicapsa dinghuensis</name>
    <dbReference type="NCBI Taxonomy" id="2218256"/>
    <lineage>
        <taxon>Bacteria</taxon>
        <taxon>Pseudomonadati</taxon>
        <taxon>Acidobacteriota</taxon>
        <taxon>Terriglobia</taxon>
        <taxon>Terriglobales</taxon>
        <taxon>Acidobacteriaceae</taxon>
        <taxon>Acidicapsa</taxon>
    </lineage>
</organism>
<dbReference type="InterPro" id="IPR000683">
    <property type="entry name" value="Gfo/Idh/MocA-like_OxRdtase_N"/>
</dbReference>
<dbReference type="SUPFAM" id="SSF51735">
    <property type="entry name" value="NAD(P)-binding Rossmann-fold domains"/>
    <property type="match status" value="1"/>
</dbReference>
<dbReference type="PANTHER" id="PTHR22604:SF105">
    <property type="entry name" value="TRANS-1,2-DIHYDROBENZENE-1,2-DIOL DEHYDROGENASE"/>
    <property type="match status" value="1"/>
</dbReference>